<comment type="caution">
    <text evidence="1">The sequence shown here is derived from an EMBL/GenBank/DDBJ whole genome shotgun (WGS) entry which is preliminary data.</text>
</comment>
<evidence type="ECO:0000313" key="1">
    <source>
        <dbReference type="EMBL" id="KPV50061.1"/>
    </source>
</evidence>
<reference evidence="1 2" key="1">
    <citation type="submission" date="2015-09" db="EMBL/GenBank/DDBJ databases">
        <title>Draft genome sequence of Kouleothrix aurantiaca JCM 19913.</title>
        <authorList>
            <person name="Hemp J."/>
        </authorList>
    </citation>
    <scope>NUCLEOTIDE SEQUENCE [LARGE SCALE GENOMIC DNA]</scope>
    <source>
        <strain evidence="1 2">COM-B</strain>
    </source>
</reference>
<accession>A0A0N8PRJ0</accession>
<name>A0A0N8PRJ0_9CHLR</name>
<dbReference type="AlphaFoldDB" id="A0A0N8PRJ0"/>
<gene>
    <name evidence="1" type="ORF">SE17_29140</name>
</gene>
<organism evidence="1 2">
    <name type="scientific">Kouleothrix aurantiaca</name>
    <dbReference type="NCBI Taxonomy" id="186479"/>
    <lineage>
        <taxon>Bacteria</taxon>
        <taxon>Bacillati</taxon>
        <taxon>Chloroflexota</taxon>
        <taxon>Chloroflexia</taxon>
        <taxon>Chloroflexales</taxon>
        <taxon>Roseiflexineae</taxon>
        <taxon>Roseiflexaceae</taxon>
        <taxon>Kouleothrix</taxon>
    </lineage>
</organism>
<evidence type="ECO:0000313" key="2">
    <source>
        <dbReference type="Proteomes" id="UP000050509"/>
    </source>
</evidence>
<dbReference type="Proteomes" id="UP000050509">
    <property type="component" value="Unassembled WGS sequence"/>
</dbReference>
<keyword evidence="2" id="KW-1185">Reference proteome</keyword>
<feature type="non-terminal residue" evidence="1">
    <location>
        <position position="82"/>
    </location>
</feature>
<protein>
    <submittedName>
        <fullName evidence="1">Uncharacterized protein</fullName>
    </submittedName>
</protein>
<proteinExistence type="predicted"/>
<dbReference type="EMBL" id="LJCR01001602">
    <property type="protein sequence ID" value="KPV50061.1"/>
    <property type="molecule type" value="Genomic_DNA"/>
</dbReference>
<sequence>MQITERSQSESLPEILDQALVQLQSGASVEECLSAYPQHAAALEPLLRASDLLHAQASAPLPAEMDDWLATGALDFAAIAAQ</sequence>